<evidence type="ECO:0000256" key="3">
    <source>
        <dbReference type="ARBA" id="ARBA00022692"/>
    </source>
</evidence>
<dbReference type="InterPro" id="IPR036259">
    <property type="entry name" value="MFS_trans_sf"/>
</dbReference>
<sequence length="502" mass="54464">MEKMVESSRFRSPYGEYTIVVDSAGRKYRVGEDVKDITKKILGYPVGRRLLLLGAWMSFFFGSVLEYGWGTASTTVISHYGWSLAEGFFNYTAYVFFQATICATIFQWLRERGLISLRRSLLFGGAMLMVAYYLFANSFQPWIAYAGYAAIGGIGAGLGYATGGAIVNKWFPEKRGWRLGLANGAWAYGAVPYILLYIFAFNQSDFQTILYITGLTIGIGLMIAGLIVADPPKYWWPKNVDPIAAREAKLKSRELKANPPAVAQWTAREMLATPQGKAQMISFTLALAASLFNVSFYAPFGAAMGFGGGIAFAVGAAGFALTDGLGRPTQGFISSIIGRRKALTIFYSFMGLGGLGVLYAGLAHIAWLWAILAVATGAVSGACFVFDWLVIADYFGENYIGRNWSIPYALKVVGGAFGGIIAAVILTLVSGGTWADVVTSAPITITNFAWSVVFWIGAAFSLIAAALVFFVEKPPTLEQYIKVRQKLGEPIPPEIQQRVKGG</sequence>
<keyword evidence="2" id="KW-0813">Transport</keyword>
<comment type="subcellular location">
    <subcellularLocation>
        <location evidence="1">Membrane</location>
        <topology evidence="1">Multi-pass membrane protein</topology>
    </subcellularLocation>
</comment>
<dbReference type="PANTHER" id="PTHR43385">
    <property type="entry name" value="RIBOFLAVIN TRANSPORTER RIBJ"/>
    <property type="match status" value="1"/>
</dbReference>
<dbReference type="PANTHER" id="PTHR43385:SF1">
    <property type="entry name" value="RIBOFLAVIN TRANSPORTER RIBJ"/>
    <property type="match status" value="1"/>
</dbReference>
<dbReference type="KEGG" id="mten:GWK48_07335"/>
<dbReference type="Proteomes" id="UP000509301">
    <property type="component" value="Chromosome"/>
</dbReference>
<feature type="transmembrane region" description="Helical" evidence="6">
    <location>
        <begin position="342"/>
        <end position="362"/>
    </location>
</feature>
<feature type="transmembrane region" description="Helical" evidence="6">
    <location>
        <begin position="448"/>
        <end position="471"/>
    </location>
</feature>
<evidence type="ECO:0000313" key="8">
    <source>
        <dbReference type="EMBL" id="QKR00211.1"/>
    </source>
</evidence>
<dbReference type="RefSeq" id="WP_174630972.1">
    <property type="nucleotide sequence ID" value="NZ_CP049074.1"/>
</dbReference>
<feature type="transmembrane region" description="Helical" evidence="6">
    <location>
        <begin position="121"/>
        <end position="139"/>
    </location>
</feature>
<feature type="transmembrane region" description="Helical" evidence="6">
    <location>
        <begin position="145"/>
        <end position="167"/>
    </location>
</feature>
<dbReference type="GO" id="GO:0016020">
    <property type="term" value="C:membrane"/>
    <property type="evidence" value="ECO:0007669"/>
    <property type="project" value="UniProtKB-SubCell"/>
</dbReference>
<dbReference type="OrthoDB" id="43633at2157"/>
<dbReference type="GeneID" id="55641750"/>
<keyword evidence="9" id="KW-1185">Reference proteome</keyword>
<dbReference type="InterPro" id="IPR052983">
    <property type="entry name" value="MFS_Riboflavin_Transporter"/>
</dbReference>
<feature type="transmembrane region" description="Helical" evidence="6">
    <location>
        <begin position="302"/>
        <end position="321"/>
    </location>
</feature>
<dbReference type="PROSITE" id="PS50850">
    <property type="entry name" value="MFS"/>
    <property type="match status" value="1"/>
</dbReference>
<reference evidence="8 9" key="1">
    <citation type="submission" date="2020-02" db="EMBL/GenBank/DDBJ databases">
        <title>Comparative genome analysis reveals the metabolism and evolution of the thermophilic archaeal genus Metallosphaera.</title>
        <authorList>
            <person name="Jiang C."/>
        </authorList>
    </citation>
    <scope>NUCLEOTIDE SEQUENCE [LARGE SCALE GENOMIC DNA]</scope>
    <source>
        <strain evidence="8 9">Ric-A</strain>
    </source>
</reference>
<gene>
    <name evidence="8" type="ORF">GWK48_07335</name>
</gene>
<feature type="transmembrane region" description="Helical" evidence="6">
    <location>
        <begin position="368"/>
        <end position="396"/>
    </location>
</feature>
<dbReference type="InterPro" id="IPR020846">
    <property type="entry name" value="MFS_dom"/>
</dbReference>
<evidence type="ECO:0000256" key="1">
    <source>
        <dbReference type="ARBA" id="ARBA00004141"/>
    </source>
</evidence>
<evidence type="ECO:0000259" key="7">
    <source>
        <dbReference type="PROSITE" id="PS50850"/>
    </source>
</evidence>
<evidence type="ECO:0000313" key="9">
    <source>
        <dbReference type="Proteomes" id="UP000509301"/>
    </source>
</evidence>
<keyword evidence="5 6" id="KW-0472">Membrane</keyword>
<keyword evidence="4 6" id="KW-1133">Transmembrane helix</keyword>
<feature type="domain" description="Major facilitator superfamily (MFS) profile" evidence="7">
    <location>
        <begin position="47"/>
        <end position="476"/>
    </location>
</feature>
<dbReference type="Pfam" id="PF07690">
    <property type="entry name" value="MFS_1"/>
    <property type="match status" value="1"/>
</dbReference>
<accession>A0A6N0NYJ4</accession>
<evidence type="ECO:0000256" key="2">
    <source>
        <dbReference type="ARBA" id="ARBA00022448"/>
    </source>
</evidence>
<evidence type="ECO:0000256" key="4">
    <source>
        <dbReference type="ARBA" id="ARBA00022989"/>
    </source>
</evidence>
<dbReference type="InterPro" id="IPR011701">
    <property type="entry name" value="MFS"/>
</dbReference>
<dbReference type="GO" id="GO:0022857">
    <property type="term" value="F:transmembrane transporter activity"/>
    <property type="evidence" value="ECO:0007669"/>
    <property type="project" value="InterPro"/>
</dbReference>
<feature type="transmembrane region" description="Helical" evidence="6">
    <location>
        <begin position="408"/>
        <end position="428"/>
    </location>
</feature>
<name>A0A6N0NYJ4_9CREN</name>
<feature type="transmembrane region" description="Helical" evidence="6">
    <location>
        <begin position="206"/>
        <end position="229"/>
    </location>
</feature>
<feature type="transmembrane region" description="Helical" evidence="6">
    <location>
        <begin position="89"/>
        <end position="109"/>
    </location>
</feature>
<dbReference type="EMBL" id="CP049074">
    <property type="protein sequence ID" value="QKR00211.1"/>
    <property type="molecule type" value="Genomic_DNA"/>
</dbReference>
<feature type="transmembrane region" description="Helical" evidence="6">
    <location>
        <begin position="179"/>
        <end position="200"/>
    </location>
</feature>
<feature type="transmembrane region" description="Helical" evidence="6">
    <location>
        <begin position="278"/>
        <end position="296"/>
    </location>
</feature>
<feature type="transmembrane region" description="Helical" evidence="6">
    <location>
        <begin position="50"/>
        <end position="69"/>
    </location>
</feature>
<dbReference type="Gene3D" id="1.20.1250.20">
    <property type="entry name" value="MFS general substrate transporter like domains"/>
    <property type="match status" value="2"/>
</dbReference>
<evidence type="ECO:0000256" key="5">
    <source>
        <dbReference type="ARBA" id="ARBA00023136"/>
    </source>
</evidence>
<evidence type="ECO:0000256" key="6">
    <source>
        <dbReference type="SAM" id="Phobius"/>
    </source>
</evidence>
<proteinExistence type="predicted"/>
<keyword evidence="3 6" id="KW-0812">Transmembrane</keyword>
<organism evidence="8 9">
    <name type="scientific">Metallosphaera tengchongensis</name>
    <dbReference type="NCBI Taxonomy" id="1532350"/>
    <lineage>
        <taxon>Archaea</taxon>
        <taxon>Thermoproteota</taxon>
        <taxon>Thermoprotei</taxon>
        <taxon>Sulfolobales</taxon>
        <taxon>Sulfolobaceae</taxon>
        <taxon>Metallosphaera</taxon>
    </lineage>
</organism>
<dbReference type="AlphaFoldDB" id="A0A6N0NYJ4"/>
<dbReference type="SUPFAM" id="SSF103473">
    <property type="entry name" value="MFS general substrate transporter"/>
    <property type="match status" value="1"/>
</dbReference>
<protein>
    <submittedName>
        <fullName evidence="8">OFA family MFS transporter</fullName>
    </submittedName>
</protein>